<dbReference type="Pfam" id="PF00407">
    <property type="entry name" value="Bet_v_1"/>
    <property type="match status" value="1"/>
</dbReference>
<evidence type="ECO:0000313" key="2">
    <source>
        <dbReference type="EMBL" id="GAA0162701.1"/>
    </source>
</evidence>
<evidence type="ECO:0000259" key="1">
    <source>
        <dbReference type="SMART" id="SM01037"/>
    </source>
</evidence>
<dbReference type="EMBL" id="BAABME010004526">
    <property type="protein sequence ID" value="GAA0162701.1"/>
    <property type="molecule type" value="Genomic_DNA"/>
</dbReference>
<dbReference type="SMART" id="SM01037">
    <property type="entry name" value="Bet_v_1"/>
    <property type="match status" value="1"/>
</dbReference>
<dbReference type="CDD" id="cd07816">
    <property type="entry name" value="Bet_v1-like"/>
    <property type="match status" value="1"/>
</dbReference>
<reference evidence="2 3" key="1">
    <citation type="submission" date="2024-01" db="EMBL/GenBank/DDBJ databases">
        <title>The complete chloroplast genome sequence of Lithospermum erythrorhizon: insights into the phylogenetic relationship among Boraginaceae species and the maternal lineages of purple gromwells.</title>
        <authorList>
            <person name="Okada T."/>
            <person name="Watanabe K."/>
        </authorList>
    </citation>
    <scope>NUCLEOTIDE SEQUENCE [LARGE SCALE GENOMIC DNA]</scope>
</reference>
<dbReference type="Proteomes" id="UP001454036">
    <property type="component" value="Unassembled WGS sequence"/>
</dbReference>
<gene>
    <name evidence="2" type="ORF">LIER_18734</name>
</gene>
<name>A0AAV3QHN4_LITER</name>
<feature type="domain" description="Bet v I/Major latex protein" evidence="1">
    <location>
        <begin position="2"/>
        <end position="151"/>
    </location>
</feature>
<dbReference type="InterPro" id="IPR051761">
    <property type="entry name" value="MLP-like_ligand-binding"/>
</dbReference>
<dbReference type="AlphaFoldDB" id="A0AAV3QHN4"/>
<dbReference type="InterPro" id="IPR023393">
    <property type="entry name" value="START-like_dom_sf"/>
</dbReference>
<sequence>MIITGKIVDEIEIKAAGDVFHELFGTRPHEISTMAPDKIHGCDLHEGDWGKVGTIICWDYTHDGKKKVAKEVIEELDEENKTVKFRVFEGDLMEHFKTLSLQIHVKTHGINNLVTWTIEYEKLNKDVPDPISLMEFCIHVSKDIESHHHDKK</sequence>
<dbReference type="Gene3D" id="3.30.530.20">
    <property type="match status" value="1"/>
</dbReference>
<dbReference type="InterPro" id="IPR000916">
    <property type="entry name" value="Bet_v_I/MLP"/>
</dbReference>
<organism evidence="2 3">
    <name type="scientific">Lithospermum erythrorhizon</name>
    <name type="common">Purple gromwell</name>
    <name type="synonym">Lithospermum officinale var. erythrorhizon</name>
    <dbReference type="NCBI Taxonomy" id="34254"/>
    <lineage>
        <taxon>Eukaryota</taxon>
        <taxon>Viridiplantae</taxon>
        <taxon>Streptophyta</taxon>
        <taxon>Embryophyta</taxon>
        <taxon>Tracheophyta</taxon>
        <taxon>Spermatophyta</taxon>
        <taxon>Magnoliopsida</taxon>
        <taxon>eudicotyledons</taxon>
        <taxon>Gunneridae</taxon>
        <taxon>Pentapetalae</taxon>
        <taxon>asterids</taxon>
        <taxon>lamiids</taxon>
        <taxon>Boraginales</taxon>
        <taxon>Boraginaceae</taxon>
        <taxon>Boraginoideae</taxon>
        <taxon>Lithospermeae</taxon>
        <taxon>Lithospermum</taxon>
    </lineage>
</organism>
<keyword evidence="3" id="KW-1185">Reference proteome</keyword>
<protein>
    <recommendedName>
        <fullName evidence="1">Bet v I/Major latex protein domain-containing protein</fullName>
    </recommendedName>
</protein>
<proteinExistence type="predicted"/>
<comment type="caution">
    <text evidence="2">The sequence shown here is derived from an EMBL/GenBank/DDBJ whole genome shotgun (WGS) entry which is preliminary data.</text>
</comment>
<dbReference type="PANTHER" id="PTHR31907">
    <property type="entry name" value="MLP-LIKE PROTEIN 423"/>
    <property type="match status" value="1"/>
</dbReference>
<dbReference type="SUPFAM" id="SSF55961">
    <property type="entry name" value="Bet v1-like"/>
    <property type="match status" value="1"/>
</dbReference>
<accession>A0AAV3QHN4</accession>
<dbReference type="GO" id="GO:0006952">
    <property type="term" value="P:defense response"/>
    <property type="evidence" value="ECO:0007669"/>
    <property type="project" value="InterPro"/>
</dbReference>
<evidence type="ECO:0000313" key="3">
    <source>
        <dbReference type="Proteomes" id="UP001454036"/>
    </source>
</evidence>